<dbReference type="SUPFAM" id="SSF111369">
    <property type="entry name" value="HlyD-like secretion proteins"/>
    <property type="match status" value="1"/>
</dbReference>
<keyword evidence="2" id="KW-0175">Coiled coil</keyword>
<dbReference type="InterPro" id="IPR006143">
    <property type="entry name" value="RND_pump_MFP"/>
</dbReference>
<dbReference type="EMBL" id="FOIB01000005">
    <property type="protein sequence ID" value="SEU15182.1"/>
    <property type="molecule type" value="Genomic_DNA"/>
</dbReference>
<reference evidence="5 8" key="2">
    <citation type="submission" date="2019-07" db="EMBL/GenBank/DDBJ databases">
        <title>Whole genome shotgun sequence of Myxococcus fulvus NBRC 100333.</title>
        <authorList>
            <person name="Hosoyama A."/>
            <person name="Uohara A."/>
            <person name="Ohji S."/>
            <person name="Ichikawa N."/>
        </authorList>
    </citation>
    <scope>NUCLEOTIDE SEQUENCE [LARGE SCALE GENOMIC DNA]</scope>
    <source>
        <strain evidence="5 8">NBRC 100333</strain>
    </source>
</reference>
<evidence type="ECO:0000313" key="5">
    <source>
        <dbReference type="EMBL" id="GEN09080.1"/>
    </source>
</evidence>
<dbReference type="Pfam" id="PF25973">
    <property type="entry name" value="BSH_CzcB"/>
    <property type="match status" value="1"/>
</dbReference>
<evidence type="ECO:0000313" key="6">
    <source>
        <dbReference type="EMBL" id="SEU15182.1"/>
    </source>
</evidence>
<keyword evidence="7" id="KW-1185">Reference proteome</keyword>
<dbReference type="OrthoDB" id="5508703at2"/>
<comment type="similarity">
    <text evidence="1">Belongs to the membrane fusion protein (MFP) (TC 8.A.1) family.</text>
</comment>
<feature type="coiled-coil region" evidence="2">
    <location>
        <begin position="167"/>
        <end position="194"/>
    </location>
</feature>
<feature type="region of interest" description="Disordered" evidence="3">
    <location>
        <begin position="290"/>
        <end position="310"/>
    </location>
</feature>
<evidence type="ECO:0000256" key="1">
    <source>
        <dbReference type="ARBA" id="ARBA00009477"/>
    </source>
</evidence>
<dbReference type="InterPro" id="IPR058647">
    <property type="entry name" value="BSH_CzcB-like"/>
</dbReference>
<sequence length="310" mass="33583">MRFRALIAGVGLVAVALVSGMVALRQRLSSQLDAPSTRGLVEAPAAGPRGGARWQGWLGVLIAEESVDVAARQDGRVESVKVQVGVMVRQGDALVQMDARDLREELAIAEAELLSLRAELEVTLLAHARAEERLKRRDSPEQLRLMAISEEEISTARYEARMELAKSDVARAKVQEQEVRVAQLRQKVAESTLRAPFDGVVAGRFVHPSSLVKAGAPLVHLLRQGKLQVRFARPAHEPGALQVGQVVRVDVAERGLTLRGRVTQVAPEVDVATRMVFALADLERPEDSSALMGTAVRVSPTSDSPRAESP</sequence>
<dbReference type="NCBIfam" id="TIGR01730">
    <property type="entry name" value="RND_mfp"/>
    <property type="match status" value="1"/>
</dbReference>
<dbReference type="PANTHER" id="PTHR30469:SF15">
    <property type="entry name" value="HLYD FAMILY OF SECRETION PROTEINS"/>
    <property type="match status" value="1"/>
</dbReference>
<organism evidence="5 8">
    <name type="scientific">Myxococcus fulvus</name>
    <dbReference type="NCBI Taxonomy" id="33"/>
    <lineage>
        <taxon>Bacteria</taxon>
        <taxon>Pseudomonadati</taxon>
        <taxon>Myxococcota</taxon>
        <taxon>Myxococcia</taxon>
        <taxon>Myxococcales</taxon>
        <taxon>Cystobacterineae</taxon>
        <taxon>Myxococcaceae</taxon>
        <taxon>Myxococcus</taxon>
    </lineage>
</organism>
<dbReference type="Gene3D" id="2.40.30.170">
    <property type="match status" value="1"/>
</dbReference>
<name>A0A511T4J3_MYXFU</name>
<dbReference type="STRING" id="1334629.MFUL124B02_26900"/>
<accession>A0A511T4J3</accession>
<dbReference type="Proteomes" id="UP000321514">
    <property type="component" value="Unassembled WGS sequence"/>
</dbReference>
<gene>
    <name evidence="5" type="ORF">MFU01_41170</name>
    <name evidence="6" type="ORF">SAMN05443572_105338</name>
</gene>
<evidence type="ECO:0000313" key="8">
    <source>
        <dbReference type="Proteomes" id="UP000321514"/>
    </source>
</evidence>
<proteinExistence type="inferred from homology"/>
<dbReference type="RefSeq" id="WP_052771146.1">
    <property type="nucleotide sequence ID" value="NZ_BJXR01000031.1"/>
</dbReference>
<reference evidence="6 7" key="1">
    <citation type="submission" date="2016-10" db="EMBL/GenBank/DDBJ databases">
        <authorList>
            <person name="Varghese N."/>
            <person name="Submissions S."/>
        </authorList>
    </citation>
    <scope>NUCLEOTIDE SEQUENCE [LARGE SCALE GENOMIC DNA]</scope>
    <source>
        <strain evidence="6 7">DSM 16525</strain>
    </source>
</reference>
<dbReference type="AlphaFoldDB" id="A0A511T4J3"/>
<dbReference type="GO" id="GO:1990281">
    <property type="term" value="C:efflux pump complex"/>
    <property type="evidence" value="ECO:0007669"/>
    <property type="project" value="TreeGrafter"/>
</dbReference>
<dbReference type="PANTHER" id="PTHR30469">
    <property type="entry name" value="MULTIDRUG RESISTANCE PROTEIN MDTA"/>
    <property type="match status" value="1"/>
</dbReference>
<evidence type="ECO:0000313" key="7">
    <source>
        <dbReference type="Proteomes" id="UP000183760"/>
    </source>
</evidence>
<comment type="caution">
    <text evidence="5">The sequence shown here is derived from an EMBL/GenBank/DDBJ whole genome shotgun (WGS) entry which is preliminary data.</text>
</comment>
<evidence type="ECO:0000259" key="4">
    <source>
        <dbReference type="Pfam" id="PF25973"/>
    </source>
</evidence>
<dbReference type="GO" id="GO:0015562">
    <property type="term" value="F:efflux transmembrane transporter activity"/>
    <property type="evidence" value="ECO:0007669"/>
    <property type="project" value="TreeGrafter"/>
</dbReference>
<evidence type="ECO:0000256" key="2">
    <source>
        <dbReference type="SAM" id="Coils"/>
    </source>
</evidence>
<dbReference type="Gene3D" id="2.40.50.100">
    <property type="match status" value="1"/>
</dbReference>
<evidence type="ECO:0000256" key="3">
    <source>
        <dbReference type="SAM" id="MobiDB-lite"/>
    </source>
</evidence>
<dbReference type="Gene3D" id="1.10.287.470">
    <property type="entry name" value="Helix hairpin bin"/>
    <property type="match status" value="1"/>
</dbReference>
<protein>
    <submittedName>
        <fullName evidence="6">RND family efflux transporter, MFP subunit</fullName>
    </submittedName>
</protein>
<dbReference type="Proteomes" id="UP000183760">
    <property type="component" value="Unassembled WGS sequence"/>
</dbReference>
<dbReference type="EMBL" id="BJXR01000031">
    <property type="protein sequence ID" value="GEN09080.1"/>
    <property type="molecule type" value="Genomic_DNA"/>
</dbReference>
<feature type="domain" description="CzcB-like barrel-sandwich hybrid" evidence="4">
    <location>
        <begin position="67"/>
        <end position="216"/>
    </location>
</feature>